<dbReference type="RefSeq" id="XP_052905757.1">
    <property type="nucleotide sequence ID" value="XM_053047932.1"/>
</dbReference>
<evidence type="ECO:0000313" key="1">
    <source>
        <dbReference type="EMBL" id="KFG27202.1"/>
    </source>
</evidence>
<evidence type="ECO:0008006" key="3">
    <source>
        <dbReference type="Google" id="ProtNLM"/>
    </source>
</evidence>
<dbReference type="OrthoDB" id="431715at2759"/>
<evidence type="ECO:0000313" key="2">
    <source>
        <dbReference type="Proteomes" id="UP000054524"/>
    </source>
</evidence>
<dbReference type="InterPro" id="IPR015943">
    <property type="entry name" value="WD40/YVTN_repeat-like_dom_sf"/>
</dbReference>
<dbReference type="AlphaFoldDB" id="A0A086J4Y4"/>
<sequence length="497" mass="55640">MEKEFRVENYGVKHPKTRSILEIEKNMTCCQAVLLTNQTTAVYSNRDSLCKKTLETDAEHTHEKVFSRSSGSNARIATRDSIIALFNKEGKIRLIDYDGNRLSFIDTGSSPLRALAFLTSDVLCAGGEGCRVIVYCIYDGSRLTEIGYSDYVESITANEKYMAVSLASGELHIYEYTISETGASGAEGRKRMKIAMHEVSDLYVEKPCILQFISETQLFIGMSNGTGYVYSMEEKAITIGSTMHSKGITKVEVHGDYIITSSLDGRLRVSTHTLREISSLYAGSSIQTFNALFSTSGETAQITGVQYIIATSTGNIIVYRDRWTPEPAVPSPVIRKSGPQNIKEYTQRDTTETQTLSMSLPDEKKRGKYGRLMWTFQYRKALHFAITQGNPDFITSIMDYLHRIDRLLIAVSSLRDEQIATVAEVSIDLLKNKEFFGLANSVLVFCSNILQSRENASESPIHEIVDRAVQEIDDECLVQSMLVETTEYMKGLLTPRK</sequence>
<gene>
    <name evidence="1" type="ORF">NESG_00279</name>
</gene>
<protein>
    <recommendedName>
        <fullName evidence="3">U3 small nucleolar RNA-associated protein 15 C-terminal domain-containing protein</fullName>
    </recommendedName>
</protein>
<accession>A0A086J4Y4</accession>
<dbReference type="HOGENOM" id="CLU_042695_0_0_1"/>
<dbReference type="InterPro" id="IPR036322">
    <property type="entry name" value="WD40_repeat_dom_sf"/>
</dbReference>
<dbReference type="EMBL" id="AKIJ01000001">
    <property type="protein sequence ID" value="KFG27202.1"/>
    <property type="molecule type" value="Genomic_DNA"/>
</dbReference>
<dbReference type="GeneID" id="77675252"/>
<dbReference type="SUPFAM" id="SSF50978">
    <property type="entry name" value="WD40 repeat-like"/>
    <property type="match status" value="1"/>
</dbReference>
<dbReference type="Gene3D" id="2.130.10.10">
    <property type="entry name" value="YVTN repeat-like/Quinoprotein amine dehydrogenase"/>
    <property type="match status" value="2"/>
</dbReference>
<reference evidence="1 2" key="1">
    <citation type="journal article" date="2014" name="Genome Announc.">
        <title>Genome Sequence of the Microsporidian Species Nematocida sp1 Strain ERTm6 (ATCC PRA-372).</title>
        <authorList>
            <person name="Bakowski M.A."/>
            <person name="Priest M."/>
            <person name="Young S."/>
            <person name="Cuomo C.A."/>
            <person name="Troemel E.R."/>
        </authorList>
    </citation>
    <scope>NUCLEOTIDE SEQUENCE [LARGE SCALE GENOMIC DNA]</scope>
    <source>
        <strain evidence="1 2">ERTm6</strain>
    </source>
</reference>
<name>A0A086J4Y4_NEMA1</name>
<organism evidence="1 2">
    <name type="scientific">Nematocida ausubeli (strain ATCC PRA-371 / ERTm2)</name>
    <name type="common">Nematode killer fungus</name>
    <dbReference type="NCBI Taxonomy" id="1913371"/>
    <lineage>
        <taxon>Eukaryota</taxon>
        <taxon>Fungi</taxon>
        <taxon>Fungi incertae sedis</taxon>
        <taxon>Microsporidia</taxon>
        <taxon>Nematocida</taxon>
    </lineage>
</organism>
<dbReference type="Proteomes" id="UP000054524">
    <property type="component" value="Unassembled WGS sequence"/>
</dbReference>
<proteinExistence type="predicted"/>
<comment type="caution">
    <text evidence="1">The sequence shown here is derived from an EMBL/GenBank/DDBJ whole genome shotgun (WGS) entry which is preliminary data.</text>
</comment>
<keyword evidence="2" id="KW-1185">Reference proteome</keyword>